<comment type="caution">
    <text evidence="2">The sequence shown here is derived from an EMBL/GenBank/DDBJ whole genome shotgun (WGS) entry which is preliminary data.</text>
</comment>
<keyword evidence="3" id="KW-1185">Reference proteome</keyword>
<evidence type="ECO:0000313" key="3">
    <source>
        <dbReference type="Proteomes" id="UP000629098"/>
    </source>
</evidence>
<sequence>MHSLKEKIVEKLERLPENALQEVLDFVDSLEWQKATQAQHEEWQLKEIEESCPVKYVGGVLVVQAQSRKTQAQENLNTVVYDLREERIRKFTTW</sequence>
<organism evidence="2 3">
    <name type="scientific">Iningainema tapete BLCC-T55</name>
    <dbReference type="NCBI Taxonomy" id="2748662"/>
    <lineage>
        <taxon>Bacteria</taxon>
        <taxon>Bacillati</taxon>
        <taxon>Cyanobacteriota</taxon>
        <taxon>Cyanophyceae</taxon>
        <taxon>Nostocales</taxon>
        <taxon>Scytonemataceae</taxon>
        <taxon>Iningainema tapete</taxon>
    </lineage>
</organism>
<dbReference type="InterPro" id="IPR018739">
    <property type="entry name" value="DUF2281"/>
</dbReference>
<name>A0A8J7C5M4_9CYAN</name>
<reference evidence="2" key="1">
    <citation type="submission" date="2020-09" db="EMBL/GenBank/DDBJ databases">
        <title>Iningainema tapete sp. nov. (Scytonemataceae, Cyanobacteria) from greenhouses in central Florida (USA) produces two types of nodularin with biosynthetic potential for microcystin-LR and anabaenopeptins.</title>
        <authorList>
            <person name="Berthold D.E."/>
            <person name="Lefler F.W."/>
            <person name="Huang I.-S."/>
            <person name="Abdulla H."/>
            <person name="Zimba P.V."/>
            <person name="Laughinghouse H.D. IV."/>
        </authorList>
    </citation>
    <scope>NUCLEOTIDE SEQUENCE</scope>
    <source>
        <strain evidence="2">BLCCT55</strain>
    </source>
</reference>
<dbReference type="Proteomes" id="UP000629098">
    <property type="component" value="Unassembled WGS sequence"/>
</dbReference>
<feature type="domain" description="DUF2281" evidence="1">
    <location>
        <begin position="7"/>
        <end position="38"/>
    </location>
</feature>
<dbReference type="RefSeq" id="WP_190825300.1">
    <property type="nucleotide sequence ID" value="NZ_CAWPPI010000012.1"/>
</dbReference>
<evidence type="ECO:0000259" key="1">
    <source>
        <dbReference type="Pfam" id="PF10047"/>
    </source>
</evidence>
<protein>
    <recommendedName>
        <fullName evidence="1">DUF2281 domain-containing protein</fullName>
    </recommendedName>
</protein>
<gene>
    <name evidence="2" type="ORF">ICL16_02385</name>
</gene>
<evidence type="ECO:0000313" key="2">
    <source>
        <dbReference type="EMBL" id="MBD2771001.1"/>
    </source>
</evidence>
<dbReference type="Pfam" id="PF10047">
    <property type="entry name" value="DUF2281"/>
    <property type="match status" value="1"/>
</dbReference>
<accession>A0A8J7C5M4</accession>
<proteinExistence type="predicted"/>
<dbReference type="EMBL" id="JACXAE010000012">
    <property type="protein sequence ID" value="MBD2771001.1"/>
    <property type="molecule type" value="Genomic_DNA"/>
</dbReference>
<dbReference type="AlphaFoldDB" id="A0A8J7C5M4"/>